<dbReference type="InterPro" id="IPR013083">
    <property type="entry name" value="Znf_RING/FYVE/PHD"/>
</dbReference>
<dbReference type="EMBL" id="JAPFFI010000015">
    <property type="protein sequence ID" value="KAJ6360890.1"/>
    <property type="molecule type" value="Genomic_DNA"/>
</dbReference>
<accession>A0ABQ9AXT0</accession>
<reference evidence="2" key="2">
    <citation type="journal article" date="2023" name="Int. J. Mol. Sci.">
        <title>De Novo Assembly and Annotation of 11 Diverse Shrub Willow (Salix) Genomes Reveals Novel Gene Organization in Sex-Linked Regions.</title>
        <authorList>
            <person name="Hyden B."/>
            <person name="Feng K."/>
            <person name="Yates T.B."/>
            <person name="Jawdy S."/>
            <person name="Cereghino C."/>
            <person name="Smart L.B."/>
            <person name="Muchero W."/>
        </authorList>
    </citation>
    <scope>NUCLEOTIDE SEQUENCE</scope>
    <source>
        <tissue evidence="2">Shoot tip</tissue>
    </source>
</reference>
<dbReference type="Gene3D" id="3.30.40.10">
    <property type="entry name" value="Zinc/RING finger domain, C3HC4 (zinc finger)"/>
    <property type="match status" value="1"/>
</dbReference>
<evidence type="ECO:0000256" key="1">
    <source>
        <dbReference type="SAM" id="MobiDB-lite"/>
    </source>
</evidence>
<reference evidence="2" key="1">
    <citation type="submission" date="2022-10" db="EMBL/GenBank/DDBJ databases">
        <authorList>
            <person name="Hyden B.L."/>
            <person name="Feng K."/>
            <person name="Yates T."/>
            <person name="Jawdy S."/>
            <person name="Smart L.B."/>
            <person name="Muchero W."/>
        </authorList>
    </citation>
    <scope>NUCLEOTIDE SEQUENCE</scope>
    <source>
        <tissue evidence="2">Shoot tip</tissue>
    </source>
</reference>
<comment type="caution">
    <text evidence="2">The sequence shown here is derived from an EMBL/GenBank/DDBJ whole genome shotgun (WGS) entry which is preliminary data.</text>
</comment>
<protein>
    <recommendedName>
        <fullName evidence="4">RING-type domain-containing protein</fullName>
    </recommendedName>
</protein>
<evidence type="ECO:0008006" key="4">
    <source>
        <dbReference type="Google" id="ProtNLM"/>
    </source>
</evidence>
<sequence length="158" mass="18109">MHTRFIRQEVRKQQRIAAEKMCDICQQKMLPEKDVATLWNRKTGKLACSSRNVYGAFHVFHTSCLIHWIIYCEFEMVRNQTVSTKGGRTCRKKNGTKSNTTGKDGTVNVLPNPIVSVFCPDCQGTGVYIEGDEFEKPLTPLSEEWFLSFVHAIVLFIF</sequence>
<organism evidence="2 3">
    <name type="scientific">Salix suchowensis</name>
    <dbReference type="NCBI Taxonomy" id="1278906"/>
    <lineage>
        <taxon>Eukaryota</taxon>
        <taxon>Viridiplantae</taxon>
        <taxon>Streptophyta</taxon>
        <taxon>Embryophyta</taxon>
        <taxon>Tracheophyta</taxon>
        <taxon>Spermatophyta</taxon>
        <taxon>Magnoliopsida</taxon>
        <taxon>eudicotyledons</taxon>
        <taxon>Gunneridae</taxon>
        <taxon>Pentapetalae</taxon>
        <taxon>rosids</taxon>
        <taxon>fabids</taxon>
        <taxon>Malpighiales</taxon>
        <taxon>Salicaceae</taxon>
        <taxon>Saliceae</taxon>
        <taxon>Salix</taxon>
    </lineage>
</organism>
<name>A0ABQ9AXT0_9ROSI</name>
<keyword evidence="3" id="KW-1185">Reference proteome</keyword>
<dbReference type="PANTHER" id="PTHR35497">
    <property type="entry name" value="ACYL-UDP-N-ACETYLGLUCOSAMINE O-ACYLTRANSFERASE"/>
    <property type="match status" value="1"/>
</dbReference>
<proteinExistence type="predicted"/>
<evidence type="ECO:0000313" key="3">
    <source>
        <dbReference type="Proteomes" id="UP001141253"/>
    </source>
</evidence>
<dbReference type="PANTHER" id="PTHR35497:SF1">
    <property type="entry name" value="ACYL-UDP-N-ACETYLGLUCOSAMINE O-ACYLTRANSFERASE"/>
    <property type="match status" value="1"/>
</dbReference>
<feature type="region of interest" description="Disordered" evidence="1">
    <location>
        <begin position="85"/>
        <end position="105"/>
    </location>
</feature>
<dbReference type="Proteomes" id="UP001141253">
    <property type="component" value="Chromosome 13"/>
</dbReference>
<feature type="compositionally biased region" description="Low complexity" evidence="1">
    <location>
        <begin position="96"/>
        <end position="105"/>
    </location>
</feature>
<gene>
    <name evidence="2" type="ORF">OIU77_004839</name>
</gene>
<evidence type="ECO:0000313" key="2">
    <source>
        <dbReference type="EMBL" id="KAJ6360890.1"/>
    </source>
</evidence>